<reference evidence="3" key="1">
    <citation type="submission" date="2017-06" db="EMBL/GenBank/DDBJ databases">
        <authorList>
            <person name="Varghese N."/>
            <person name="Submissions S."/>
        </authorList>
    </citation>
    <scope>NUCLEOTIDE SEQUENCE [LARGE SCALE GENOMIC DNA]</scope>
    <source>
        <strain evidence="3">DSM 27993</strain>
    </source>
</reference>
<sequence>MKKHLIILLLLIFYNQLFAQTNWERFRKESCPIKTWVLLHPFKAKKALLISKEAIKITDSIAETNLLDKDGSGGQVDAFRHAYWMAKLHQEIGRNAARNLGKAHERDNYKSFKKGHFEDGTYPDYASKKMDLYNNKIGLTFSVKNDTRSNVGLIYKIINAIKKGDLKVIKKDTKGNYLTCNNEQISIQELNKWKNKKCLVYSNYKHYLLQN</sequence>
<proteinExistence type="predicted"/>
<evidence type="ECO:0000259" key="1">
    <source>
        <dbReference type="Pfam" id="PF22322"/>
    </source>
</evidence>
<dbReference type="OrthoDB" id="1187707at2"/>
<dbReference type="AlphaFoldDB" id="A0A238Y5K9"/>
<evidence type="ECO:0000313" key="3">
    <source>
        <dbReference type="Proteomes" id="UP000198412"/>
    </source>
</evidence>
<evidence type="ECO:0000313" key="2">
    <source>
        <dbReference type="EMBL" id="SNR66377.1"/>
    </source>
</evidence>
<dbReference type="InterPro" id="IPR054246">
    <property type="entry name" value="DUF6973"/>
</dbReference>
<feature type="domain" description="DUF6973" evidence="1">
    <location>
        <begin position="35"/>
        <end position="164"/>
    </location>
</feature>
<keyword evidence="3" id="KW-1185">Reference proteome</keyword>
<protein>
    <recommendedName>
        <fullName evidence="1">DUF6973 domain-containing protein</fullName>
    </recommendedName>
</protein>
<gene>
    <name evidence="2" type="ORF">SAMN04488111_2301</name>
</gene>
<dbReference type="Proteomes" id="UP000198412">
    <property type="component" value="Unassembled WGS sequence"/>
</dbReference>
<accession>A0A238Y5K9</accession>
<dbReference type="EMBL" id="FZNX01000004">
    <property type="protein sequence ID" value="SNR66377.1"/>
    <property type="molecule type" value="Genomic_DNA"/>
</dbReference>
<dbReference type="RefSeq" id="WP_089378601.1">
    <property type="nucleotide sequence ID" value="NZ_FZNX01000004.1"/>
</dbReference>
<name>A0A238Y5K9_9FLAO</name>
<dbReference type="Pfam" id="PF22322">
    <property type="entry name" value="DUF6973"/>
    <property type="match status" value="1"/>
</dbReference>
<organism evidence="2 3">
    <name type="scientific">Lutibacter flavus</name>
    <dbReference type="NCBI Taxonomy" id="691689"/>
    <lineage>
        <taxon>Bacteria</taxon>
        <taxon>Pseudomonadati</taxon>
        <taxon>Bacteroidota</taxon>
        <taxon>Flavobacteriia</taxon>
        <taxon>Flavobacteriales</taxon>
        <taxon>Flavobacteriaceae</taxon>
        <taxon>Lutibacter</taxon>
    </lineage>
</organism>